<keyword evidence="3" id="KW-1185">Reference proteome</keyword>
<dbReference type="EnsemblPlants" id="OB06G29910.1">
    <property type="protein sequence ID" value="OB06G29910.1"/>
    <property type="gene ID" value="OB06G29910"/>
</dbReference>
<reference evidence="2" key="1">
    <citation type="journal article" date="2013" name="Nat. Commun.">
        <title>Whole-genome sequencing of Oryza brachyantha reveals mechanisms underlying Oryza genome evolution.</title>
        <authorList>
            <person name="Chen J."/>
            <person name="Huang Q."/>
            <person name="Gao D."/>
            <person name="Wang J."/>
            <person name="Lang Y."/>
            <person name="Liu T."/>
            <person name="Li B."/>
            <person name="Bai Z."/>
            <person name="Luis Goicoechea J."/>
            <person name="Liang C."/>
            <person name="Chen C."/>
            <person name="Zhang W."/>
            <person name="Sun S."/>
            <person name="Liao Y."/>
            <person name="Zhang X."/>
            <person name="Yang L."/>
            <person name="Song C."/>
            <person name="Wang M."/>
            <person name="Shi J."/>
            <person name="Liu G."/>
            <person name="Liu J."/>
            <person name="Zhou H."/>
            <person name="Zhou W."/>
            <person name="Yu Q."/>
            <person name="An N."/>
            <person name="Chen Y."/>
            <person name="Cai Q."/>
            <person name="Wang B."/>
            <person name="Liu B."/>
            <person name="Min J."/>
            <person name="Huang Y."/>
            <person name="Wu H."/>
            <person name="Li Z."/>
            <person name="Zhang Y."/>
            <person name="Yin Y."/>
            <person name="Song W."/>
            <person name="Jiang J."/>
            <person name="Jackson S.A."/>
            <person name="Wing R.A."/>
            <person name="Wang J."/>
            <person name="Chen M."/>
        </authorList>
    </citation>
    <scope>NUCLEOTIDE SEQUENCE [LARGE SCALE GENOMIC DNA]</scope>
    <source>
        <strain evidence="2">cv. IRGC 101232</strain>
    </source>
</reference>
<dbReference type="AlphaFoldDB" id="J3MG47"/>
<feature type="region of interest" description="Disordered" evidence="1">
    <location>
        <begin position="28"/>
        <end position="94"/>
    </location>
</feature>
<evidence type="ECO:0000313" key="2">
    <source>
        <dbReference type="EnsemblPlants" id="OB06G29910.1"/>
    </source>
</evidence>
<evidence type="ECO:0000256" key="1">
    <source>
        <dbReference type="SAM" id="MobiDB-lite"/>
    </source>
</evidence>
<evidence type="ECO:0000313" key="3">
    <source>
        <dbReference type="Proteomes" id="UP000006038"/>
    </source>
</evidence>
<accession>J3MG47</accession>
<protein>
    <submittedName>
        <fullName evidence="2">Uncharacterized protein</fullName>
    </submittedName>
</protein>
<reference evidence="2" key="2">
    <citation type="submission" date="2013-04" db="UniProtKB">
        <authorList>
            <consortium name="EnsemblPlants"/>
        </authorList>
    </citation>
    <scope>IDENTIFICATION</scope>
</reference>
<dbReference type="Proteomes" id="UP000006038">
    <property type="component" value="Chromosome 6"/>
</dbReference>
<organism evidence="2">
    <name type="scientific">Oryza brachyantha</name>
    <name type="common">malo sina</name>
    <dbReference type="NCBI Taxonomy" id="4533"/>
    <lineage>
        <taxon>Eukaryota</taxon>
        <taxon>Viridiplantae</taxon>
        <taxon>Streptophyta</taxon>
        <taxon>Embryophyta</taxon>
        <taxon>Tracheophyta</taxon>
        <taxon>Spermatophyta</taxon>
        <taxon>Magnoliopsida</taxon>
        <taxon>Liliopsida</taxon>
        <taxon>Poales</taxon>
        <taxon>Poaceae</taxon>
        <taxon>BOP clade</taxon>
        <taxon>Oryzoideae</taxon>
        <taxon>Oryzeae</taxon>
        <taxon>Oryzinae</taxon>
        <taxon>Oryza</taxon>
    </lineage>
</organism>
<proteinExistence type="predicted"/>
<dbReference type="Gramene" id="OB06G29910.1">
    <property type="protein sequence ID" value="OB06G29910.1"/>
    <property type="gene ID" value="OB06G29910"/>
</dbReference>
<name>J3MG47_ORYBR</name>
<feature type="compositionally biased region" description="Low complexity" evidence="1">
    <location>
        <begin position="66"/>
        <end position="83"/>
    </location>
</feature>
<feature type="compositionally biased region" description="Basic and acidic residues" evidence="1">
    <location>
        <begin position="46"/>
        <end position="65"/>
    </location>
</feature>
<dbReference type="HOGENOM" id="CLU_2389713_0_0_1"/>
<sequence>MGTKKRCAWSGSSLPRHLVGHGRVAWVDLRGGGRGEGEGRRKRRERKEVEKRARAESRSDRRSLEDGAAAGRRPAIAGRQAGIAGVGKGDARGR</sequence>